<dbReference type="Pfam" id="PF13671">
    <property type="entry name" value="AAA_33"/>
    <property type="match status" value="1"/>
</dbReference>
<dbReference type="InterPro" id="IPR027417">
    <property type="entry name" value="P-loop_NTPase"/>
</dbReference>
<protein>
    <submittedName>
        <fullName evidence="1">ATP-binding protein</fullName>
    </submittedName>
</protein>
<sequence>MKRLVILTVGKTHSGKTTFAQMLEKALDHSIVIDQDNHAAFINTYYRTLQPTTGPNTLKHAISQLMVEYAKEHSDCHLIICNANRNRKGREDLLENVFPRSAFLQIIVHFDLPDAVLESRVARSTRNKNIFRSASTFEEVLKRQQTDSSLKDISDPDEREADHLFVIRDCAQVDEVIEQIVRLAICSNQPNG</sequence>
<proteinExistence type="predicted"/>
<accession>A0ABU4GCL4</accession>
<evidence type="ECO:0000313" key="2">
    <source>
        <dbReference type="Proteomes" id="UP001282284"/>
    </source>
</evidence>
<gene>
    <name evidence="1" type="ORF">QT711_16125</name>
</gene>
<dbReference type="Proteomes" id="UP001282284">
    <property type="component" value="Unassembled WGS sequence"/>
</dbReference>
<evidence type="ECO:0000313" key="1">
    <source>
        <dbReference type="EMBL" id="MDW0114724.1"/>
    </source>
</evidence>
<dbReference type="SUPFAM" id="SSF52540">
    <property type="entry name" value="P-loop containing nucleoside triphosphate hydrolases"/>
    <property type="match status" value="1"/>
</dbReference>
<reference evidence="1 2" key="1">
    <citation type="submission" date="2023-06" db="EMBL/GenBank/DDBJ databases">
        <title>Sporosarcina sp. nov., isolated from Korean traditional fermented seafood 'Jeotgal'.</title>
        <authorList>
            <person name="Yang A.I."/>
            <person name="Shin N.-R."/>
        </authorList>
    </citation>
    <scope>NUCLEOTIDE SEQUENCE [LARGE SCALE GENOMIC DNA]</scope>
    <source>
        <strain evidence="1 2">KCTC13119</strain>
    </source>
</reference>
<keyword evidence="2" id="KW-1185">Reference proteome</keyword>
<dbReference type="RefSeq" id="WP_317945979.1">
    <property type="nucleotide sequence ID" value="NZ_JAUBDI010000021.1"/>
</dbReference>
<dbReference type="EMBL" id="JAUBDI010000021">
    <property type="protein sequence ID" value="MDW0114724.1"/>
    <property type="molecule type" value="Genomic_DNA"/>
</dbReference>
<keyword evidence="1" id="KW-0067">ATP-binding</keyword>
<organism evidence="1 2">
    <name type="scientific">Sporosarcina saromensis</name>
    <dbReference type="NCBI Taxonomy" id="359365"/>
    <lineage>
        <taxon>Bacteria</taxon>
        <taxon>Bacillati</taxon>
        <taxon>Bacillota</taxon>
        <taxon>Bacilli</taxon>
        <taxon>Bacillales</taxon>
        <taxon>Caryophanaceae</taxon>
        <taxon>Sporosarcina</taxon>
    </lineage>
</organism>
<comment type="caution">
    <text evidence="1">The sequence shown here is derived from an EMBL/GenBank/DDBJ whole genome shotgun (WGS) entry which is preliminary data.</text>
</comment>
<name>A0ABU4GCL4_9BACL</name>
<dbReference type="Gene3D" id="3.40.50.300">
    <property type="entry name" value="P-loop containing nucleotide triphosphate hydrolases"/>
    <property type="match status" value="1"/>
</dbReference>
<keyword evidence="1" id="KW-0547">Nucleotide-binding</keyword>
<dbReference type="GO" id="GO:0005524">
    <property type="term" value="F:ATP binding"/>
    <property type="evidence" value="ECO:0007669"/>
    <property type="project" value="UniProtKB-KW"/>
</dbReference>